<name>A0ABM1RYI4_LIMPO</name>
<protein>
    <submittedName>
        <fullName evidence="3">Uncharacterized protein LOC111083975</fullName>
    </submittedName>
</protein>
<evidence type="ECO:0000313" key="3">
    <source>
        <dbReference type="RefSeq" id="XP_022236439.1"/>
    </source>
</evidence>
<evidence type="ECO:0000256" key="1">
    <source>
        <dbReference type="SAM" id="MobiDB-lite"/>
    </source>
</evidence>
<organism evidence="2 3">
    <name type="scientific">Limulus polyphemus</name>
    <name type="common">Atlantic horseshoe crab</name>
    <dbReference type="NCBI Taxonomy" id="6850"/>
    <lineage>
        <taxon>Eukaryota</taxon>
        <taxon>Metazoa</taxon>
        <taxon>Ecdysozoa</taxon>
        <taxon>Arthropoda</taxon>
        <taxon>Chelicerata</taxon>
        <taxon>Merostomata</taxon>
        <taxon>Xiphosura</taxon>
        <taxon>Limulidae</taxon>
        <taxon>Limulus</taxon>
    </lineage>
</organism>
<reference evidence="3" key="1">
    <citation type="submission" date="2025-08" db="UniProtKB">
        <authorList>
            <consortium name="RefSeq"/>
        </authorList>
    </citation>
    <scope>IDENTIFICATION</scope>
    <source>
        <tissue evidence="3">Muscle</tissue>
    </source>
</reference>
<sequence>MFTKEVAELRHKVSELEKTKNNYKKELNKAKEECKQSTSEMERLLQIMSSTEDEKFSLNQQIKELQDSLRDREAKLNSMKRSIQAEKGKGVPVTEDHRRRDTDQNKDASKGQKPQRSRVGGKRLLVSLERSREVHFKVT</sequence>
<gene>
    <name evidence="3" type="primary">LOC111083975</name>
</gene>
<dbReference type="SUPFAM" id="SSF90257">
    <property type="entry name" value="Myosin rod fragments"/>
    <property type="match status" value="1"/>
</dbReference>
<dbReference type="Proteomes" id="UP000694941">
    <property type="component" value="Unplaced"/>
</dbReference>
<keyword evidence="2" id="KW-1185">Reference proteome</keyword>
<feature type="region of interest" description="Disordered" evidence="1">
    <location>
        <begin position="73"/>
        <end position="125"/>
    </location>
</feature>
<accession>A0ABM1RYI4</accession>
<evidence type="ECO:0000313" key="2">
    <source>
        <dbReference type="Proteomes" id="UP000694941"/>
    </source>
</evidence>
<dbReference type="RefSeq" id="XP_022236439.1">
    <property type="nucleotide sequence ID" value="XM_022380731.1"/>
</dbReference>
<proteinExistence type="predicted"/>
<dbReference type="Pfam" id="PF10174">
    <property type="entry name" value="Cast"/>
    <property type="match status" value="1"/>
</dbReference>
<dbReference type="GeneID" id="111083975"/>
<dbReference type="InterPro" id="IPR019323">
    <property type="entry name" value="ELKS/CAST"/>
</dbReference>
<feature type="compositionally biased region" description="Basic and acidic residues" evidence="1">
    <location>
        <begin position="83"/>
        <end position="110"/>
    </location>
</feature>